<dbReference type="PRINTS" id="PR00038">
    <property type="entry name" value="HTHLUXR"/>
</dbReference>
<dbReference type="SMART" id="SM00448">
    <property type="entry name" value="REC"/>
    <property type="match status" value="1"/>
</dbReference>
<dbReference type="GO" id="GO:0000160">
    <property type="term" value="P:phosphorelay signal transduction system"/>
    <property type="evidence" value="ECO:0007669"/>
    <property type="project" value="InterPro"/>
</dbReference>
<dbReference type="Proteomes" id="UP000291591">
    <property type="component" value="Unassembled WGS sequence"/>
</dbReference>
<dbReference type="PROSITE" id="PS50110">
    <property type="entry name" value="RESPONSE_REGULATORY"/>
    <property type="match status" value="1"/>
</dbReference>
<dbReference type="SMART" id="SM00421">
    <property type="entry name" value="HTH_LUXR"/>
    <property type="match status" value="1"/>
</dbReference>
<feature type="domain" description="Response regulatory" evidence="5">
    <location>
        <begin position="18"/>
        <end position="138"/>
    </location>
</feature>
<evidence type="ECO:0000259" key="5">
    <source>
        <dbReference type="PROSITE" id="PS50110"/>
    </source>
</evidence>
<keyword evidence="1 3" id="KW-0597">Phosphoprotein</keyword>
<comment type="caution">
    <text evidence="6">The sequence shown here is derived from an EMBL/GenBank/DDBJ whole genome shotgun (WGS) entry which is preliminary data.</text>
</comment>
<reference evidence="6 7" key="1">
    <citation type="submission" date="2019-02" db="EMBL/GenBank/DDBJ databases">
        <title>Sequencing the genomes of 1000 actinobacteria strains.</title>
        <authorList>
            <person name="Klenk H.-P."/>
        </authorList>
    </citation>
    <scope>NUCLEOTIDE SEQUENCE [LARGE SCALE GENOMIC DNA]</scope>
    <source>
        <strain evidence="6 7">DSM 45779</strain>
    </source>
</reference>
<evidence type="ECO:0000256" key="3">
    <source>
        <dbReference type="PROSITE-ProRule" id="PRU00169"/>
    </source>
</evidence>
<dbReference type="GO" id="GO:0003677">
    <property type="term" value="F:DNA binding"/>
    <property type="evidence" value="ECO:0007669"/>
    <property type="project" value="UniProtKB-KW"/>
</dbReference>
<dbReference type="RefSeq" id="WP_242623178.1">
    <property type="nucleotide sequence ID" value="NZ_SHKL01000001.1"/>
</dbReference>
<keyword evidence="2 6" id="KW-0238">DNA-binding</keyword>
<dbReference type="PROSITE" id="PS50043">
    <property type="entry name" value="HTH_LUXR_2"/>
    <property type="match status" value="1"/>
</dbReference>
<dbReference type="InterPro" id="IPR000792">
    <property type="entry name" value="Tscrpt_reg_LuxR_C"/>
</dbReference>
<dbReference type="Pfam" id="PF00196">
    <property type="entry name" value="GerE"/>
    <property type="match status" value="1"/>
</dbReference>
<dbReference type="PROSITE" id="PS00622">
    <property type="entry name" value="HTH_LUXR_1"/>
    <property type="match status" value="1"/>
</dbReference>
<dbReference type="GO" id="GO:0006355">
    <property type="term" value="P:regulation of DNA-templated transcription"/>
    <property type="evidence" value="ECO:0007669"/>
    <property type="project" value="InterPro"/>
</dbReference>
<dbReference type="AlphaFoldDB" id="A0A4Q7V2G6"/>
<gene>
    <name evidence="6" type="ORF">EV383_3667</name>
</gene>
<dbReference type="CDD" id="cd06170">
    <property type="entry name" value="LuxR_C_like"/>
    <property type="match status" value="1"/>
</dbReference>
<accession>A0A4Q7V2G6</accession>
<dbReference type="Pfam" id="PF00072">
    <property type="entry name" value="Response_reg"/>
    <property type="match status" value="1"/>
</dbReference>
<dbReference type="InterPro" id="IPR011006">
    <property type="entry name" value="CheY-like_superfamily"/>
</dbReference>
<dbReference type="EMBL" id="SHKL01000001">
    <property type="protein sequence ID" value="RZT86769.1"/>
    <property type="molecule type" value="Genomic_DNA"/>
</dbReference>
<dbReference type="SUPFAM" id="SSF46894">
    <property type="entry name" value="C-terminal effector domain of the bipartite response regulators"/>
    <property type="match status" value="1"/>
</dbReference>
<evidence type="ECO:0000313" key="7">
    <source>
        <dbReference type="Proteomes" id="UP000291591"/>
    </source>
</evidence>
<dbReference type="SUPFAM" id="SSF52172">
    <property type="entry name" value="CheY-like"/>
    <property type="match status" value="1"/>
</dbReference>
<dbReference type="InterPro" id="IPR036388">
    <property type="entry name" value="WH-like_DNA-bd_sf"/>
</dbReference>
<keyword evidence="7" id="KW-1185">Reference proteome</keyword>
<evidence type="ECO:0000259" key="4">
    <source>
        <dbReference type="PROSITE" id="PS50043"/>
    </source>
</evidence>
<sequence>MTPSDMPRPAHRALESRTVLIVDDHQLVGSSLEHGLRAEDEDAHYHPTGSARAVLETAARYRPGLVVLDLDLGRDEDGRRIDGVELIPALRRAGWRVLVLSSSSNAARIGSALAAGGYVWISKNAPFPQLLLAVREARAGRSVLSGDQRERLIGLHRKHERDQHELTVKLARLTPREHEVLAQLAEGKRAQAIASHFVVSVPTVRTQVRAVLGKLEVGSQLEAVALFRGTARHSVTQHSASRH</sequence>
<evidence type="ECO:0000256" key="1">
    <source>
        <dbReference type="ARBA" id="ARBA00022553"/>
    </source>
</evidence>
<dbReference type="CDD" id="cd17535">
    <property type="entry name" value="REC_NarL-like"/>
    <property type="match status" value="1"/>
</dbReference>
<evidence type="ECO:0000256" key="2">
    <source>
        <dbReference type="ARBA" id="ARBA00023125"/>
    </source>
</evidence>
<feature type="domain" description="HTH luxR-type" evidence="4">
    <location>
        <begin position="166"/>
        <end position="231"/>
    </location>
</feature>
<dbReference type="Gene3D" id="3.40.50.2300">
    <property type="match status" value="1"/>
</dbReference>
<dbReference type="InterPro" id="IPR016032">
    <property type="entry name" value="Sig_transdc_resp-reg_C-effctor"/>
</dbReference>
<evidence type="ECO:0000313" key="6">
    <source>
        <dbReference type="EMBL" id="RZT86769.1"/>
    </source>
</evidence>
<dbReference type="InterPro" id="IPR039420">
    <property type="entry name" value="WalR-like"/>
</dbReference>
<feature type="modified residue" description="4-aspartylphosphate" evidence="3">
    <location>
        <position position="69"/>
    </location>
</feature>
<dbReference type="InterPro" id="IPR001789">
    <property type="entry name" value="Sig_transdc_resp-reg_receiver"/>
</dbReference>
<dbReference type="InterPro" id="IPR058245">
    <property type="entry name" value="NreC/VraR/RcsB-like_REC"/>
</dbReference>
<organism evidence="6 7">
    <name type="scientific">Pseudonocardia sediminis</name>
    <dbReference type="NCBI Taxonomy" id="1397368"/>
    <lineage>
        <taxon>Bacteria</taxon>
        <taxon>Bacillati</taxon>
        <taxon>Actinomycetota</taxon>
        <taxon>Actinomycetes</taxon>
        <taxon>Pseudonocardiales</taxon>
        <taxon>Pseudonocardiaceae</taxon>
        <taxon>Pseudonocardia</taxon>
    </lineage>
</organism>
<proteinExistence type="predicted"/>
<dbReference type="Gene3D" id="1.10.10.10">
    <property type="entry name" value="Winged helix-like DNA-binding domain superfamily/Winged helix DNA-binding domain"/>
    <property type="match status" value="1"/>
</dbReference>
<dbReference type="PANTHER" id="PTHR43214:SF44">
    <property type="entry name" value="TWO-COMPONENT RESPONSE REGULATOR"/>
    <property type="match status" value="1"/>
</dbReference>
<name>A0A4Q7V2G6_PSEST</name>
<dbReference type="PANTHER" id="PTHR43214">
    <property type="entry name" value="TWO-COMPONENT RESPONSE REGULATOR"/>
    <property type="match status" value="1"/>
</dbReference>
<protein>
    <submittedName>
        <fullName evidence="6">DNA-binding NarL/FixJ family response regulator</fullName>
    </submittedName>
</protein>